<dbReference type="AlphaFoldDB" id="A0A0E9SS22"/>
<keyword evidence="1" id="KW-0812">Transmembrane</keyword>
<keyword evidence="1" id="KW-0472">Membrane</keyword>
<evidence type="ECO:0000256" key="1">
    <source>
        <dbReference type="SAM" id="Phobius"/>
    </source>
</evidence>
<reference evidence="2" key="1">
    <citation type="submission" date="2014-11" db="EMBL/GenBank/DDBJ databases">
        <authorList>
            <person name="Amaro Gonzalez C."/>
        </authorList>
    </citation>
    <scope>NUCLEOTIDE SEQUENCE</scope>
</reference>
<reference evidence="2" key="2">
    <citation type="journal article" date="2015" name="Fish Shellfish Immunol.">
        <title>Early steps in the European eel (Anguilla anguilla)-Vibrio vulnificus interaction in the gills: Role of the RtxA13 toxin.</title>
        <authorList>
            <person name="Callol A."/>
            <person name="Pajuelo D."/>
            <person name="Ebbesson L."/>
            <person name="Teles M."/>
            <person name="MacKenzie S."/>
            <person name="Amaro C."/>
        </authorList>
    </citation>
    <scope>NUCLEOTIDE SEQUENCE</scope>
</reference>
<evidence type="ECO:0008006" key="3">
    <source>
        <dbReference type="Google" id="ProtNLM"/>
    </source>
</evidence>
<sequence length="60" mass="6871">MCKTCEGLIYHGRVQMQNYFLGNCLCMCMSFVAWSAKIILLCSLCGVFFSYHTQSPNQHL</sequence>
<keyword evidence="1" id="KW-1133">Transmembrane helix</keyword>
<feature type="transmembrane region" description="Helical" evidence="1">
    <location>
        <begin position="20"/>
        <end position="51"/>
    </location>
</feature>
<proteinExistence type="predicted"/>
<name>A0A0E9SS22_ANGAN</name>
<dbReference type="EMBL" id="GBXM01064408">
    <property type="protein sequence ID" value="JAH44169.1"/>
    <property type="molecule type" value="Transcribed_RNA"/>
</dbReference>
<evidence type="ECO:0000313" key="2">
    <source>
        <dbReference type="EMBL" id="JAH44169.1"/>
    </source>
</evidence>
<organism evidence="2">
    <name type="scientific">Anguilla anguilla</name>
    <name type="common">European freshwater eel</name>
    <name type="synonym">Muraena anguilla</name>
    <dbReference type="NCBI Taxonomy" id="7936"/>
    <lineage>
        <taxon>Eukaryota</taxon>
        <taxon>Metazoa</taxon>
        <taxon>Chordata</taxon>
        <taxon>Craniata</taxon>
        <taxon>Vertebrata</taxon>
        <taxon>Euteleostomi</taxon>
        <taxon>Actinopterygii</taxon>
        <taxon>Neopterygii</taxon>
        <taxon>Teleostei</taxon>
        <taxon>Anguilliformes</taxon>
        <taxon>Anguillidae</taxon>
        <taxon>Anguilla</taxon>
    </lineage>
</organism>
<protein>
    <recommendedName>
        <fullName evidence="3">LITAF domain-containing protein</fullName>
    </recommendedName>
</protein>
<accession>A0A0E9SS22</accession>